<proteinExistence type="predicted"/>
<dbReference type="AlphaFoldDB" id="A0A165CHJ6"/>
<gene>
    <name evidence="2" type="ORF">EXIGLDRAFT_843685</name>
</gene>
<evidence type="ECO:0000256" key="1">
    <source>
        <dbReference type="SAM" id="Phobius"/>
    </source>
</evidence>
<organism evidence="2 3">
    <name type="scientific">Exidia glandulosa HHB12029</name>
    <dbReference type="NCBI Taxonomy" id="1314781"/>
    <lineage>
        <taxon>Eukaryota</taxon>
        <taxon>Fungi</taxon>
        <taxon>Dikarya</taxon>
        <taxon>Basidiomycota</taxon>
        <taxon>Agaricomycotina</taxon>
        <taxon>Agaricomycetes</taxon>
        <taxon>Auriculariales</taxon>
        <taxon>Exidiaceae</taxon>
        <taxon>Exidia</taxon>
    </lineage>
</organism>
<keyword evidence="1" id="KW-0472">Membrane</keyword>
<dbReference type="EMBL" id="KV426321">
    <property type="protein sequence ID" value="KZV82475.1"/>
    <property type="molecule type" value="Genomic_DNA"/>
</dbReference>
<dbReference type="Proteomes" id="UP000077266">
    <property type="component" value="Unassembled WGS sequence"/>
</dbReference>
<feature type="transmembrane region" description="Helical" evidence="1">
    <location>
        <begin position="12"/>
        <end position="36"/>
    </location>
</feature>
<reference evidence="2 3" key="1">
    <citation type="journal article" date="2016" name="Mol. Biol. Evol.">
        <title>Comparative Genomics of Early-Diverging Mushroom-Forming Fungi Provides Insights into the Origins of Lignocellulose Decay Capabilities.</title>
        <authorList>
            <person name="Nagy L.G."/>
            <person name="Riley R."/>
            <person name="Tritt A."/>
            <person name="Adam C."/>
            <person name="Daum C."/>
            <person name="Floudas D."/>
            <person name="Sun H."/>
            <person name="Yadav J.S."/>
            <person name="Pangilinan J."/>
            <person name="Larsson K.H."/>
            <person name="Matsuura K."/>
            <person name="Barry K."/>
            <person name="Labutti K."/>
            <person name="Kuo R."/>
            <person name="Ohm R.A."/>
            <person name="Bhattacharya S.S."/>
            <person name="Shirouzu T."/>
            <person name="Yoshinaga Y."/>
            <person name="Martin F.M."/>
            <person name="Grigoriev I.V."/>
            <person name="Hibbett D.S."/>
        </authorList>
    </citation>
    <scope>NUCLEOTIDE SEQUENCE [LARGE SCALE GENOMIC DNA]</scope>
    <source>
        <strain evidence="2 3">HHB12029</strain>
    </source>
</reference>
<evidence type="ECO:0000313" key="3">
    <source>
        <dbReference type="Proteomes" id="UP000077266"/>
    </source>
</evidence>
<dbReference type="InParanoid" id="A0A165CHJ6"/>
<accession>A0A165CHJ6</accession>
<evidence type="ECO:0000313" key="2">
    <source>
        <dbReference type="EMBL" id="KZV82475.1"/>
    </source>
</evidence>
<keyword evidence="1" id="KW-0812">Transmembrane</keyword>
<name>A0A165CHJ6_EXIGL</name>
<protein>
    <submittedName>
        <fullName evidence="2">Uncharacterized protein</fullName>
    </submittedName>
</protein>
<keyword evidence="3" id="KW-1185">Reference proteome</keyword>
<keyword evidence="1" id="KW-1133">Transmembrane helix</keyword>
<sequence>MTMTGDDAQRIQAVAACVAAASTILSCIGILAYRCYIVYRDRNRTRATLRRPVFSYAIDIEILGAELKRPMPSSPPPAHVPPRMRASVDDLPAYEVVGDDQTFLKAPSTGYKTPRHVDRALNNTAADRYSQLTCPRCHFILDACHIGPNRL</sequence>